<protein>
    <submittedName>
        <fullName evidence="1">Uncharacterized protein</fullName>
    </submittedName>
</protein>
<dbReference type="RefSeq" id="WP_227323912.1">
    <property type="nucleotide sequence ID" value="NZ_JAESVB010000028.1"/>
</dbReference>
<dbReference type="Proteomes" id="UP000708298">
    <property type="component" value="Unassembled WGS sequence"/>
</dbReference>
<reference evidence="1" key="2">
    <citation type="submission" date="2021-01" db="EMBL/GenBank/DDBJ databases">
        <authorList>
            <person name="Mieszkin S."/>
            <person name="Pouder E."/>
            <person name="Alain K."/>
        </authorList>
    </citation>
    <scope>NUCLEOTIDE SEQUENCE</scope>
    <source>
        <strain evidence="1">HW T2.11</strain>
    </source>
</reference>
<evidence type="ECO:0000313" key="2">
    <source>
        <dbReference type="Proteomes" id="UP000708298"/>
    </source>
</evidence>
<proteinExistence type="predicted"/>
<gene>
    <name evidence="1" type="ORF">ASILVAE211_23995</name>
</gene>
<accession>A0A964E1I0</accession>
<dbReference type="EMBL" id="JAESVB010000028">
    <property type="protein sequence ID" value="MCB8878264.1"/>
    <property type="molecule type" value="Genomic_DNA"/>
</dbReference>
<reference evidence="1" key="1">
    <citation type="journal article" date="2021" name="Microorganisms">
        <title>Acidisoma silvae sp. nov. and Acidisomacellulosilytica sp. nov., Two Acidophilic Bacteria Isolated from Decaying Wood, Hydrolyzing Cellulose and Producing Poly-3-hydroxybutyrate.</title>
        <authorList>
            <person name="Mieszkin S."/>
            <person name="Pouder E."/>
            <person name="Uroz S."/>
            <person name="Simon-Colin C."/>
            <person name="Alain K."/>
        </authorList>
    </citation>
    <scope>NUCLEOTIDE SEQUENCE</scope>
    <source>
        <strain evidence="1">HW T2.11</strain>
    </source>
</reference>
<organism evidence="1 2">
    <name type="scientific">Acidisoma silvae</name>
    <dbReference type="NCBI Taxonomy" id="2802396"/>
    <lineage>
        <taxon>Bacteria</taxon>
        <taxon>Pseudomonadati</taxon>
        <taxon>Pseudomonadota</taxon>
        <taxon>Alphaproteobacteria</taxon>
        <taxon>Acetobacterales</taxon>
        <taxon>Acidocellaceae</taxon>
        <taxon>Acidisoma</taxon>
    </lineage>
</organism>
<dbReference type="AlphaFoldDB" id="A0A964E1I0"/>
<evidence type="ECO:0000313" key="1">
    <source>
        <dbReference type="EMBL" id="MCB8878264.1"/>
    </source>
</evidence>
<keyword evidence="2" id="KW-1185">Reference proteome</keyword>
<name>A0A964E1I0_9PROT</name>
<comment type="caution">
    <text evidence="1">The sequence shown here is derived from an EMBL/GenBank/DDBJ whole genome shotgun (WGS) entry which is preliminary data.</text>
</comment>
<sequence>MTICFIDTMAPASPAQHQAWQAFLDLPRDHQRAAKIMFRRACSGARPVDNLMSLLRATRITDDDAMVRMGAALTALAQERSFEG</sequence>